<proteinExistence type="predicted"/>
<dbReference type="EMBL" id="SLXT01000007">
    <property type="protein sequence ID" value="TCP64961.1"/>
    <property type="molecule type" value="Genomic_DNA"/>
</dbReference>
<sequence length="35" mass="4089">MFRGDCLQSEAEKEKKLKKYRIPKSTGIQIDNYGL</sequence>
<gene>
    <name evidence="1" type="ORF">EDD73_10731</name>
</gene>
<protein>
    <submittedName>
        <fullName evidence="1">Uncharacterized protein</fullName>
    </submittedName>
</protein>
<dbReference type="Proteomes" id="UP000294813">
    <property type="component" value="Unassembled WGS sequence"/>
</dbReference>
<keyword evidence="2" id="KW-1185">Reference proteome</keyword>
<accession>A0A4R2RY84</accession>
<name>A0A4R2RY84_9FIRM</name>
<organism evidence="1 2">
    <name type="scientific">Heliophilum fasciatum</name>
    <dbReference type="NCBI Taxonomy" id="35700"/>
    <lineage>
        <taxon>Bacteria</taxon>
        <taxon>Bacillati</taxon>
        <taxon>Bacillota</taxon>
        <taxon>Clostridia</taxon>
        <taxon>Eubacteriales</taxon>
        <taxon>Heliobacteriaceae</taxon>
        <taxon>Heliophilum</taxon>
    </lineage>
</organism>
<evidence type="ECO:0000313" key="1">
    <source>
        <dbReference type="EMBL" id="TCP64961.1"/>
    </source>
</evidence>
<dbReference type="AlphaFoldDB" id="A0A4R2RY84"/>
<comment type="caution">
    <text evidence="1">The sequence shown here is derived from an EMBL/GenBank/DDBJ whole genome shotgun (WGS) entry which is preliminary data.</text>
</comment>
<reference evidence="1 2" key="1">
    <citation type="submission" date="2019-03" db="EMBL/GenBank/DDBJ databases">
        <title>Genomic Encyclopedia of Type Strains, Phase IV (KMG-IV): sequencing the most valuable type-strain genomes for metagenomic binning, comparative biology and taxonomic classification.</title>
        <authorList>
            <person name="Goeker M."/>
        </authorList>
    </citation>
    <scope>NUCLEOTIDE SEQUENCE [LARGE SCALE GENOMIC DNA]</scope>
    <source>
        <strain evidence="1 2">DSM 11170</strain>
    </source>
</reference>
<evidence type="ECO:0000313" key="2">
    <source>
        <dbReference type="Proteomes" id="UP000294813"/>
    </source>
</evidence>